<accession>A0A1M5NQ26</accession>
<evidence type="ECO:0000259" key="1">
    <source>
        <dbReference type="Pfam" id="PF10728"/>
    </source>
</evidence>
<dbReference type="Pfam" id="PF10728">
    <property type="entry name" value="DUF2520"/>
    <property type="match status" value="1"/>
</dbReference>
<dbReference type="SUPFAM" id="SSF48179">
    <property type="entry name" value="6-phosphogluconate dehydrogenase C-terminal domain-like"/>
    <property type="match status" value="1"/>
</dbReference>
<keyword evidence="3" id="KW-1185">Reference proteome</keyword>
<dbReference type="SUPFAM" id="SSF51735">
    <property type="entry name" value="NAD(P)-binding Rossmann-fold domains"/>
    <property type="match status" value="1"/>
</dbReference>
<dbReference type="AlphaFoldDB" id="A0A1M5NQ26"/>
<dbReference type="PANTHER" id="PTHR40459:SF1">
    <property type="entry name" value="CONSERVED HYPOTHETICAL ALANINE AND LEUCINE RICH PROTEIN"/>
    <property type="match status" value="1"/>
</dbReference>
<feature type="domain" description="DUF2520" evidence="1">
    <location>
        <begin position="131"/>
        <end position="257"/>
    </location>
</feature>
<name>A0A1M5NQ26_9BACT</name>
<evidence type="ECO:0000313" key="3">
    <source>
        <dbReference type="Proteomes" id="UP000184212"/>
    </source>
</evidence>
<dbReference type="Proteomes" id="UP000184212">
    <property type="component" value="Unassembled WGS sequence"/>
</dbReference>
<protein>
    <submittedName>
        <fullName evidence="2">Predicted oxidoreductase, contains short-chain dehydrogenase (SDR) and DUF2520 domains</fullName>
    </submittedName>
</protein>
<evidence type="ECO:0000313" key="2">
    <source>
        <dbReference type="EMBL" id="SHG91299.1"/>
    </source>
</evidence>
<dbReference type="InterPro" id="IPR008927">
    <property type="entry name" value="6-PGluconate_DH-like_C_sf"/>
</dbReference>
<dbReference type="STRING" id="947013.SAMN04488109_2446"/>
<organism evidence="2 3">
    <name type="scientific">Chryseolinea serpens</name>
    <dbReference type="NCBI Taxonomy" id="947013"/>
    <lineage>
        <taxon>Bacteria</taxon>
        <taxon>Pseudomonadati</taxon>
        <taxon>Bacteroidota</taxon>
        <taxon>Cytophagia</taxon>
        <taxon>Cytophagales</taxon>
        <taxon>Fulvivirgaceae</taxon>
        <taxon>Chryseolinea</taxon>
    </lineage>
</organism>
<gene>
    <name evidence="2" type="ORF">SAMN04488109_2446</name>
</gene>
<dbReference type="PANTHER" id="PTHR40459">
    <property type="entry name" value="CONSERVED HYPOTHETICAL ALANINE AND LEUCINE RICH PROTEIN"/>
    <property type="match status" value="1"/>
</dbReference>
<dbReference type="OrthoDB" id="9810755at2"/>
<dbReference type="InterPro" id="IPR018931">
    <property type="entry name" value="DUF2520"/>
</dbReference>
<reference evidence="2 3" key="1">
    <citation type="submission" date="2016-11" db="EMBL/GenBank/DDBJ databases">
        <authorList>
            <person name="Jaros S."/>
            <person name="Januszkiewicz K."/>
            <person name="Wedrychowicz H."/>
        </authorList>
    </citation>
    <scope>NUCLEOTIDE SEQUENCE [LARGE SCALE GENOMIC DNA]</scope>
    <source>
        <strain evidence="2 3">DSM 24574</strain>
    </source>
</reference>
<sequence length="263" mass="28713">MTKPASVSFIGSGNLAWHLAPALDNAGFAVKEVYSPNPSHAGALVERLYEADVKASLDFSTSPSKIFVIAATDDAIADIAKEIVLPEDSILVHTSGAQPLSVLGYAATSSTGVFYPLQTFSKSRKIDLAAVPFFVESENSDTEKVLTAMAKSVSKHVFKITSQERKALHVAAVFASNFTNHMLLLSQEIMKDNSLSFDWLKPLISETLNKSLTIGPENAQTGPARRGDFETLDHHLEFLTGEDEEVAELYKVISQHIIDRYQK</sequence>
<dbReference type="EMBL" id="FQWQ01000001">
    <property type="protein sequence ID" value="SHG91299.1"/>
    <property type="molecule type" value="Genomic_DNA"/>
</dbReference>
<dbReference type="InterPro" id="IPR036291">
    <property type="entry name" value="NAD(P)-bd_dom_sf"/>
</dbReference>
<proteinExistence type="predicted"/>
<dbReference type="InterPro" id="IPR037108">
    <property type="entry name" value="TM1727-like_C_sf"/>
</dbReference>
<dbReference type="Gene3D" id="1.10.1040.20">
    <property type="entry name" value="ProC-like, C-terminal domain"/>
    <property type="match status" value="1"/>
</dbReference>
<dbReference type="Gene3D" id="3.40.50.720">
    <property type="entry name" value="NAD(P)-binding Rossmann-like Domain"/>
    <property type="match status" value="1"/>
</dbReference>